<evidence type="ECO:0000256" key="2">
    <source>
        <dbReference type="ARBA" id="ARBA00023002"/>
    </source>
</evidence>
<keyword evidence="5" id="KW-1185">Reference proteome</keyword>
<organism evidence="4 5">
    <name type="scientific">Aspergillus transmontanensis</name>
    <dbReference type="NCBI Taxonomy" id="1034304"/>
    <lineage>
        <taxon>Eukaryota</taxon>
        <taxon>Fungi</taxon>
        <taxon>Dikarya</taxon>
        <taxon>Ascomycota</taxon>
        <taxon>Pezizomycotina</taxon>
        <taxon>Eurotiomycetes</taxon>
        <taxon>Eurotiomycetidae</taxon>
        <taxon>Eurotiales</taxon>
        <taxon>Aspergillaceae</taxon>
        <taxon>Aspergillus</taxon>
        <taxon>Aspergillus subgen. Circumdati</taxon>
    </lineage>
</organism>
<reference evidence="5" key="1">
    <citation type="submission" date="2019-04" db="EMBL/GenBank/DDBJ databases">
        <title>Friends and foes A comparative genomics studyof 23 Aspergillus species from section Flavi.</title>
        <authorList>
            <consortium name="DOE Joint Genome Institute"/>
            <person name="Kjaerbolling I."/>
            <person name="Vesth T."/>
            <person name="Frisvad J.C."/>
            <person name="Nybo J.L."/>
            <person name="Theobald S."/>
            <person name="Kildgaard S."/>
            <person name="Isbrandt T."/>
            <person name="Kuo A."/>
            <person name="Sato A."/>
            <person name="Lyhne E.K."/>
            <person name="Kogle M.E."/>
            <person name="Wiebenga A."/>
            <person name="Kun R.S."/>
            <person name="Lubbers R.J."/>
            <person name="Makela M.R."/>
            <person name="Barry K."/>
            <person name="Chovatia M."/>
            <person name="Clum A."/>
            <person name="Daum C."/>
            <person name="Haridas S."/>
            <person name="He G."/>
            <person name="LaButti K."/>
            <person name="Lipzen A."/>
            <person name="Mondo S."/>
            <person name="Riley R."/>
            <person name="Salamov A."/>
            <person name="Simmons B.A."/>
            <person name="Magnuson J.K."/>
            <person name="Henrissat B."/>
            <person name="Mortensen U.H."/>
            <person name="Larsen T.O."/>
            <person name="Devries R.P."/>
            <person name="Grigoriev I.V."/>
            <person name="Machida M."/>
            <person name="Baker S.E."/>
            <person name="Andersen M.R."/>
        </authorList>
    </citation>
    <scope>NUCLEOTIDE SEQUENCE [LARGE SCALE GENOMIC DNA]</scope>
    <source>
        <strain evidence="5">CBS 130015</strain>
    </source>
</reference>
<evidence type="ECO:0000259" key="3">
    <source>
        <dbReference type="Pfam" id="PF01073"/>
    </source>
</evidence>
<feature type="domain" description="3-beta hydroxysteroid dehydrogenase/isomerase" evidence="3">
    <location>
        <begin position="18"/>
        <end position="255"/>
    </location>
</feature>
<comment type="similarity">
    <text evidence="1">Belongs to the 3-beta-HSD family.</text>
</comment>
<evidence type="ECO:0000256" key="1">
    <source>
        <dbReference type="ARBA" id="ARBA00009219"/>
    </source>
</evidence>
<dbReference type="Pfam" id="PF01073">
    <property type="entry name" value="3Beta_HSD"/>
    <property type="match status" value="1"/>
</dbReference>
<dbReference type="InterPro" id="IPR050177">
    <property type="entry name" value="Lipid_A_modif_metabolic_enz"/>
</dbReference>
<dbReference type="Proteomes" id="UP000325433">
    <property type="component" value="Unassembled WGS sequence"/>
</dbReference>
<dbReference type="PANTHER" id="PTHR43245:SF51">
    <property type="entry name" value="SHORT CHAIN DEHYDROGENASE_REDUCTASE FAMILY 42E, MEMBER 2"/>
    <property type="match status" value="1"/>
</dbReference>
<dbReference type="Gene3D" id="3.40.50.720">
    <property type="entry name" value="NAD(P)-binding Rossmann-like Domain"/>
    <property type="match status" value="1"/>
</dbReference>
<dbReference type="GO" id="GO:0006694">
    <property type="term" value="P:steroid biosynthetic process"/>
    <property type="evidence" value="ECO:0007669"/>
    <property type="project" value="InterPro"/>
</dbReference>
<evidence type="ECO:0000313" key="5">
    <source>
        <dbReference type="Proteomes" id="UP000325433"/>
    </source>
</evidence>
<accession>A0A5N6VLM5</accession>
<dbReference type="EMBL" id="ML738366">
    <property type="protein sequence ID" value="KAE8309464.1"/>
    <property type="molecule type" value="Genomic_DNA"/>
</dbReference>
<evidence type="ECO:0000313" key="4">
    <source>
        <dbReference type="EMBL" id="KAE8309464.1"/>
    </source>
</evidence>
<dbReference type="GO" id="GO:0016616">
    <property type="term" value="F:oxidoreductase activity, acting on the CH-OH group of donors, NAD or NADP as acceptor"/>
    <property type="evidence" value="ECO:0007669"/>
    <property type="project" value="InterPro"/>
</dbReference>
<protein>
    <recommendedName>
        <fullName evidence="3">3-beta hydroxysteroid dehydrogenase/isomerase domain-containing protein</fullName>
    </recommendedName>
</protein>
<dbReference type="InterPro" id="IPR036291">
    <property type="entry name" value="NAD(P)-bd_dom_sf"/>
</dbReference>
<sequence length="327" mass="35691">MSQPCEPARSTPKLGPVLVTGGNGFIASHIIDKILEGDPGCEIHSLDINTRCNRHPNAHYHQGDISCLADVQRIMRTAKPVTVFHTAAPEFFDLPKSAYQSIIVDGTNNLINAAVNVGTVHCLVYTSTSSLIHDNLSDLFDATEDMLADAEEVILTANCNKSFLTCSLSPCFTIGERCIDGLGRMVASAQGGWARYQLGNGKNLYDFVYVGNVADAHVLAAQHLLNAWGKASTNNPDSRVDGEVFHITNGNPVRQEEIIVVPKWLALTIGFVTESPTMTRDGIRFSTITRTISGDKAMRVLGYQPRVSVQEGIERGVKWILEHQKMA</sequence>
<dbReference type="PANTHER" id="PTHR43245">
    <property type="entry name" value="BIFUNCTIONAL POLYMYXIN RESISTANCE PROTEIN ARNA"/>
    <property type="match status" value="1"/>
</dbReference>
<name>A0A5N6VLM5_9EURO</name>
<dbReference type="AlphaFoldDB" id="A0A5N6VLM5"/>
<dbReference type="SUPFAM" id="SSF51735">
    <property type="entry name" value="NAD(P)-binding Rossmann-fold domains"/>
    <property type="match status" value="1"/>
</dbReference>
<dbReference type="InterPro" id="IPR002225">
    <property type="entry name" value="3Beta_OHSteriod_DH/Estase"/>
</dbReference>
<keyword evidence="2" id="KW-0560">Oxidoreductase</keyword>
<gene>
    <name evidence="4" type="ORF">BDV41DRAFT_591208</name>
</gene>
<proteinExistence type="inferred from homology"/>